<dbReference type="SUPFAM" id="SSF88946">
    <property type="entry name" value="Sigma2 domain of RNA polymerase sigma factors"/>
    <property type="match status" value="1"/>
</dbReference>
<evidence type="ECO:0000259" key="5">
    <source>
        <dbReference type="Pfam" id="PF04542"/>
    </source>
</evidence>
<feature type="domain" description="RNA polymerase sigma-70 region 2" evidence="5">
    <location>
        <begin position="23"/>
        <end position="88"/>
    </location>
</feature>
<dbReference type="EMBL" id="CP019791">
    <property type="protein sequence ID" value="AQT68074.1"/>
    <property type="molecule type" value="Genomic_DNA"/>
</dbReference>
<evidence type="ECO:0000313" key="7">
    <source>
        <dbReference type="EMBL" id="AQT68074.1"/>
    </source>
</evidence>
<keyword evidence="8" id="KW-1185">Reference proteome</keyword>
<protein>
    <submittedName>
        <fullName evidence="7">RNA polymerase sigma factor</fullName>
    </submittedName>
</protein>
<sequence>MDKMYNENSSNSNRNAEVFLRLLMANRRAIYSFVLSLVGSWSDADDVMQDTVTVMWRKYADFEEGTNFRAWAMQIARFKVFEHQRSKKERTGFDVEILKDLSSQSLRNSEDLDHRIEILQECLDKLAKKDRRLLKLRYEQDFSIKEVAKQTRRPFYGLYKAMARIHTSLLLCVRRGLRLEGVEV</sequence>
<evidence type="ECO:0000259" key="6">
    <source>
        <dbReference type="Pfam" id="PF08281"/>
    </source>
</evidence>
<dbReference type="GO" id="GO:0016987">
    <property type="term" value="F:sigma factor activity"/>
    <property type="evidence" value="ECO:0007669"/>
    <property type="project" value="UniProtKB-KW"/>
</dbReference>
<dbReference type="PANTHER" id="PTHR43133">
    <property type="entry name" value="RNA POLYMERASE ECF-TYPE SIGMA FACTO"/>
    <property type="match status" value="1"/>
</dbReference>
<comment type="similarity">
    <text evidence="1">Belongs to the sigma-70 factor family. ECF subfamily.</text>
</comment>
<dbReference type="InterPro" id="IPR013324">
    <property type="entry name" value="RNA_pol_sigma_r3/r4-like"/>
</dbReference>
<dbReference type="InterPro" id="IPR039425">
    <property type="entry name" value="RNA_pol_sigma-70-like"/>
</dbReference>
<evidence type="ECO:0000256" key="1">
    <source>
        <dbReference type="ARBA" id="ARBA00010641"/>
    </source>
</evidence>
<dbReference type="NCBIfam" id="TIGR02937">
    <property type="entry name" value="sigma70-ECF"/>
    <property type="match status" value="1"/>
</dbReference>
<dbReference type="GO" id="GO:0006352">
    <property type="term" value="P:DNA-templated transcription initiation"/>
    <property type="evidence" value="ECO:0007669"/>
    <property type="project" value="InterPro"/>
</dbReference>
<dbReference type="SUPFAM" id="SSF88659">
    <property type="entry name" value="Sigma3 and sigma4 domains of RNA polymerase sigma factors"/>
    <property type="match status" value="1"/>
</dbReference>
<reference evidence="8" key="1">
    <citation type="submission" date="2017-02" db="EMBL/GenBank/DDBJ databases">
        <title>Comparative genomics and description of representatives of a novel lineage of planctomycetes thriving in anoxic sediments.</title>
        <authorList>
            <person name="Spring S."/>
            <person name="Bunk B."/>
            <person name="Sproer C."/>
        </authorList>
    </citation>
    <scope>NUCLEOTIDE SEQUENCE [LARGE SCALE GENOMIC DNA]</scope>
    <source>
        <strain evidence="8">ST-NAGAB-D1</strain>
    </source>
</reference>
<dbReference type="InterPro" id="IPR036388">
    <property type="entry name" value="WH-like_DNA-bd_sf"/>
</dbReference>
<dbReference type="Pfam" id="PF08281">
    <property type="entry name" value="Sigma70_r4_2"/>
    <property type="match status" value="1"/>
</dbReference>
<dbReference type="OrthoDB" id="6383365at2"/>
<dbReference type="AlphaFoldDB" id="A0A1U9NK07"/>
<keyword evidence="4" id="KW-0804">Transcription</keyword>
<gene>
    <name evidence="7" type="ORF">STSP2_01229</name>
</gene>
<dbReference type="Pfam" id="PF04542">
    <property type="entry name" value="Sigma70_r2"/>
    <property type="match status" value="1"/>
</dbReference>
<dbReference type="InterPro" id="IPR014284">
    <property type="entry name" value="RNA_pol_sigma-70_dom"/>
</dbReference>
<dbReference type="InterPro" id="IPR007627">
    <property type="entry name" value="RNA_pol_sigma70_r2"/>
</dbReference>
<dbReference type="Gene3D" id="1.10.1740.10">
    <property type="match status" value="1"/>
</dbReference>
<evidence type="ECO:0000313" key="8">
    <source>
        <dbReference type="Proteomes" id="UP000189674"/>
    </source>
</evidence>
<feature type="domain" description="RNA polymerase sigma factor 70 region 4 type 2" evidence="6">
    <location>
        <begin position="117"/>
        <end position="151"/>
    </location>
</feature>
<keyword evidence="3" id="KW-0731">Sigma factor</keyword>
<organism evidence="7 8">
    <name type="scientific">Anaerohalosphaera lusitana</name>
    <dbReference type="NCBI Taxonomy" id="1936003"/>
    <lineage>
        <taxon>Bacteria</taxon>
        <taxon>Pseudomonadati</taxon>
        <taxon>Planctomycetota</taxon>
        <taxon>Phycisphaerae</taxon>
        <taxon>Sedimentisphaerales</taxon>
        <taxon>Anaerohalosphaeraceae</taxon>
        <taxon>Anaerohalosphaera</taxon>
    </lineage>
</organism>
<dbReference type="InterPro" id="IPR013325">
    <property type="entry name" value="RNA_pol_sigma_r2"/>
</dbReference>
<dbReference type="STRING" id="1936003.STSP2_01229"/>
<dbReference type="PANTHER" id="PTHR43133:SF51">
    <property type="entry name" value="RNA POLYMERASE SIGMA FACTOR"/>
    <property type="match status" value="1"/>
</dbReference>
<dbReference type="InterPro" id="IPR014331">
    <property type="entry name" value="RNA_pol_sigma70_ECF_RHOBA"/>
</dbReference>
<dbReference type="Gene3D" id="1.10.10.10">
    <property type="entry name" value="Winged helix-like DNA-binding domain superfamily/Winged helix DNA-binding domain"/>
    <property type="match status" value="1"/>
</dbReference>
<dbReference type="Proteomes" id="UP000189674">
    <property type="component" value="Chromosome"/>
</dbReference>
<name>A0A1U9NK07_9BACT</name>
<dbReference type="NCBIfam" id="TIGR02989">
    <property type="entry name" value="Sig-70_gvs1"/>
    <property type="match status" value="1"/>
</dbReference>
<proteinExistence type="inferred from homology"/>
<evidence type="ECO:0000256" key="4">
    <source>
        <dbReference type="ARBA" id="ARBA00023163"/>
    </source>
</evidence>
<accession>A0A1U9NK07</accession>
<evidence type="ECO:0000256" key="2">
    <source>
        <dbReference type="ARBA" id="ARBA00023015"/>
    </source>
</evidence>
<keyword evidence="2" id="KW-0805">Transcription regulation</keyword>
<evidence type="ECO:0000256" key="3">
    <source>
        <dbReference type="ARBA" id="ARBA00023082"/>
    </source>
</evidence>
<dbReference type="GO" id="GO:0003677">
    <property type="term" value="F:DNA binding"/>
    <property type="evidence" value="ECO:0007669"/>
    <property type="project" value="InterPro"/>
</dbReference>
<dbReference type="KEGG" id="alus:STSP2_01229"/>
<dbReference type="InterPro" id="IPR013249">
    <property type="entry name" value="RNA_pol_sigma70_r4_t2"/>
</dbReference>